<name>D7DTX2_METV3</name>
<dbReference type="InterPro" id="IPR027275">
    <property type="entry name" value="PRC-brl_dom"/>
</dbReference>
<reference evidence="2 3" key="1">
    <citation type="submission" date="2010-05" db="EMBL/GenBank/DDBJ databases">
        <title>Complete sequence of Methanococcus voltae A3.</title>
        <authorList>
            <consortium name="US DOE Joint Genome Institute"/>
            <person name="Lucas S."/>
            <person name="Copeland A."/>
            <person name="Lapidus A."/>
            <person name="Cheng J.-F."/>
            <person name="Bruce D."/>
            <person name="Goodwin L."/>
            <person name="Pitluck S."/>
            <person name="Lowry S."/>
            <person name="Clum A."/>
            <person name="Land M."/>
            <person name="Hauser L."/>
            <person name="Kyrpides N."/>
            <person name="Mikhailova N."/>
            <person name="Whitman W.B."/>
            <person name="Woyke T."/>
        </authorList>
    </citation>
    <scope>NUCLEOTIDE SEQUENCE [LARGE SCALE GENOMIC DNA]</scope>
    <source>
        <strain evidence="3">ATCC BAA-1334 / A3</strain>
    </source>
</reference>
<accession>D7DTX2</accession>
<organism evidence="2 3">
    <name type="scientific">Methanococcus voltae (strain ATCC BAA-1334 / A3)</name>
    <dbReference type="NCBI Taxonomy" id="456320"/>
    <lineage>
        <taxon>Archaea</taxon>
        <taxon>Methanobacteriati</taxon>
        <taxon>Methanobacteriota</taxon>
        <taxon>Methanomada group</taxon>
        <taxon>Methanococci</taxon>
        <taxon>Methanococcales</taxon>
        <taxon>Methanococcaceae</taxon>
        <taxon>Methanococcus</taxon>
    </lineage>
</organism>
<sequence>MAIKISDLLNKKIYTTEAIYVGKVFDAMLDTDKSTVGGIVIADVANGCLKETIDDPSKKVVLPFQLITAIGNIILIKPPITSKF</sequence>
<dbReference type="InterPro" id="IPR011033">
    <property type="entry name" value="PRC_barrel-like_sf"/>
</dbReference>
<dbReference type="Proteomes" id="UP000007722">
    <property type="component" value="Chromosome"/>
</dbReference>
<dbReference type="PANTHER" id="PTHR38137:SF1">
    <property type="entry name" value="PRC-BARREL DOMAIN-CONTAINING PROTEIN"/>
    <property type="match status" value="1"/>
</dbReference>
<dbReference type="OrthoDB" id="68960at2157"/>
<feature type="domain" description="PRC-barrel" evidence="1">
    <location>
        <begin position="3"/>
        <end position="79"/>
    </location>
</feature>
<evidence type="ECO:0000259" key="1">
    <source>
        <dbReference type="Pfam" id="PF05239"/>
    </source>
</evidence>
<proteinExistence type="predicted"/>
<dbReference type="InParanoid" id="D7DTX2"/>
<dbReference type="FunCoup" id="D7DTX2">
    <property type="interactions" value="3"/>
</dbReference>
<dbReference type="KEGG" id="mvo:Mvol_0925"/>
<dbReference type="eggNOG" id="arCOG02155">
    <property type="taxonomic scope" value="Archaea"/>
</dbReference>
<dbReference type="Gene3D" id="2.30.30.240">
    <property type="entry name" value="PRC-barrel domain"/>
    <property type="match status" value="1"/>
</dbReference>
<evidence type="ECO:0000313" key="3">
    <source>
        <dbReference type="Proteomes" id="UP000007722"/>
    </source>
</evidence>
<dbReference type="SUPFAM" id="SSF50346">
    <property type="entry name" value="PRC-barrel domain"/>
    <property type="match status" value="1"/>
</dbReference>
<evidence type="ECO:0000313" key="2">
    <source>
        <dbReference type="EMBL" id="ADI36582.1"/>
    </source>
</evidence>
<dbReference type="HOGENOM" id="CLU_170070_0_0_2"/>
<dbReference type="STRING" id="456320.Mvol_0925"/>
<dbReference type="Pfam" id="PF05239">
    <property type="entry name" value="PRC"/>
    <property type="match status" value="1"/>
</dbReference>
<protein>
    <submittedName>
        <fullName evidence="2">PRC-barrel domain protein</fullName>
    </submittedName>
</protein>
<keyword evidence="3" id="KW-1185">Reference proteome</keyword>
<dbReference type="AlphaFoldDB" id="D7DTX2"/>
<gene>
    <name evidence="2" type="ordered locus">Mvol_0925</name>
</gene>
<dbReference type="EMBL" id="CP002057">
    <property type="protein sequence ID" value="ADI36582.1"/>
    <property type="molecule type" value="Genomic_DNA"/>
</dbReference>
<dbReference type="PANTHER" id="PTHR38137">
    <property type="entry name" value="PRC-BARREL DOMAIN PROTEIN"/>
    <property type="match status" value="1"/>
</dbReference>